<reference evidence="1" key="1">
    <citation type="journal article" date="2014" name="Front. Microbiol.">
        <title>High frequency of phylogenetically diverse reductive dehalogenase-homologous genes in deep subseafloor sedimentary metagenomes.</title>
        <authorList>
            <person name="Kawai M."/>
            <person name="Futagami T."/>
            <person name="Toyoda A."/>
            <person name="Takaki Y."/>
            <person name="Nishi S."/>
            <person name="Hori S."/>
            <person name="Arai W."/>
            <person name="Tsubouchi T."/>
            <person name="Morono Y."/>
            <person name="Uchiyama I."/>
            <person name="Ito T."/>
            <person name="Fujiyama A."/>
            <person name="Inagaki F."/>
            <person name="Takami H."/>
        </authorList>
    </citation>
    <scope>NUCLEOTIDE SEQUENCE</scope>
    <source>
        <strain evidence="1">Expedition CK06-06</strain>
    </source>
</reference>
<sequence>MTTVQEAIQSVRDYYNERGIFQKKWGFGRKPALVIIDMAYG</sequence>
<dbReference type="AlphaFoldDB" id="X1NNF9"/>
<name>X1NNF9_9ZZZZ</name>
<accession>X1NNF9</accession>
<proteinExistence type="predicted"/>
<gene>
    <name evidence="1" type="ORF">S06H3_45161</name>
</gene>
<organism evidence="1">
    <name type="scientific">marine sediment metagenome</name>
    <dbReference type="NCBI Taxonomy" id="412755"/>
    <lineage>
        <taxon>unclassified sequences</taxon>
        <taxon>metagenomes</taxon>
        <taxon>ecological metagenomes</taxon>
    </lineage>
</organism>
<evidence type="ECO:0000313" key="1">
    <source>
        <dbReference type="EMBL" id="GAI45143.1"/>
    </source>
</evidence>
<comment type="caution">
    <text evidence="1">The sequence shown here is derived from an EMBL/GenBank/DDBJ whole genome shotgun (WGS) entry which is preliminary data.</text>
</comment>
<protein>
    <submittedName>
        <fullName evidence="1">Uncharacterized protein</fullName>
    </submittedName>
</protein>
<feature type="non-terminal residue" evidence="1">
    <location>
        <position position="41"/>
    </location>
</feature>
<dbReference type="EMBL" id="BARV01028168">
    <property type="protein sequence ID" value="GAI45143.1"/>
    <property type="molecule type" value="Genomic_DNA"/>
</dbReference>